<keyword evidence="2" id="KW-1185">Reference proteome</keyword>
<reference evidence="1 2" key="1">
    <citation type="journal article" date="2018" name="Biotechnol. Adv.">
        <title>Improved genomic resources and new bioinformatic workflow for the carcinogenic parasite Clonorchis sinensis: Biotechnological implications.</title>
        <authorList>
            <person name="Wang D."/>
            <person name="Korhonen P.K."/>
            <person name="Gasser R.B."/>
            <person name="Young N.D."/>
        </authorList>
    </citation>
    <scope>NUCLEOTIDE SEQUENCE [LARGE SCALE GENOMIC DNA]</scope>
    <source>
        <strain evidence="1">Cs-k2</strain>
    </source>
</reference>
<evidence type="ECO:0000313" key="1">
    <source>
        <dbReference type="EMBL" id="KAG5442087.1"/>
    </source>
</evidence>
<sequence>MSVVRIHLDCSFLGLGSLTVSQPSCFILVDASNINRPTVRGSNPTSESRIRLSRFGQPESIPALVLPSGGMTARHRKGLTAERFSLTTSVTISRFVP</sequence>
<proteinExistence type="predicted"/>
<name>A0A3R7FD92_CLOSI</name>
<dbReference type="EMBL" id="NIRI02000076">
    <property type="protein sequence ID" value="KAG5442087.1"/>
    <property type="molecule type" value="Genomic_DNA"/>
</dbReference>
<gene>
    <name evidence="1" type="ORF">CSKR_111936</name>
</gene>
<protein>
    <submittedName>
        <fullName evidence="1">Uncharacterized protein</fullName>
    </submittedName>
</protein>
<reference evidence="1 2" key="2">
    <citation type="journal article" date="2021" name="Genomics">
        <title>High-quality reference genome for Clonorchis sinensis.</title>
        <authorList>
            <person name="Young N.D."/>
            <person name="Stroehlein A.J."/>
            <person name="Kinkar L."/>
            <person name="Wang T."/>
            <person name="Sohn W.M."/>
            <person name="Chang B.C.H."/>
            <person name="Kaur P."/>
            <person name="Weisz D."/>
            <person name="Dudchenko O."/>
            <person name="Aiden E.L."/>
            <person name="Korhonen P.K."/>
            <person name="Gasser R.B."/>
        </authorList>
    </citation>
    <scope>NUCLEOTIDE SEQUENCE [LARGE SCALE GENOMIC DNA]</scope>
    <source>
        <strain evidence="1">Cs-k2</strain>
    </source>
</reference>
<organism evidence="1 2">
    <name type="scientific">Clonorchis sinensis</name>
    <name type="common">Chinese liver fluke</name>
    <dbReference type="NCBI Taxonomy" id="79923"/>
    <lineage>
        <taxon>Eukaryota</taxon>
        <taxon>Metazoa</taxon>
        <taxon>Spiralia</taxon>
        <taxon>Lophotrochozoa</taxon>
        <taxon>Platyhelminthes</taxon>
        <taxon>Trematoda</taxon>
        <taxon>Digenea</taxon>
        <taxon>Opisthorchiida</taxon>
        <taxon>Opisthorchiata</taxon>
        <taxon>Opisthorchiidae</taxon>
        <taxon>Clonorchis</taxon>
    </lineage>
</organism>
<comment type="caution">
    <text evidence="1">The sequence shown here is derived from an EMBL/GenBank/DDBJ whole genome shotgun (WGS) entry which is preliminary data.</text>
</comment>
<dbReference type="Proteomes" id="UP000286415">
    <property type="component" value="Unassembled WGS sequence"/>
</dbReference>
<evidence type="ECO:0000313" key="2">
    <source>
        <dbReference type="Proteomes" id="UP000286415"/>
    </source>
</evidence>
<accession>A0A3R7FD92</accession>
<dbReference type="InParanoid" id="A0A3R7FD92"/>
<dbReference type="AlphaFoldDB" id="A0A3R7FD92"/>